<accession>A0ACC4DHF2</accession>
<gene>
    <name evidence="1" type="ORF">ACCO45_009850</name>
</gene>
<sequence length="284" mass="31642">MEEHLANASTGMTRLTTPRGQPLPNPKTMLPPRKRAKTKEEKEQRRIERILRNRRAAHCSRERRRLELESLQTYNKKLQLRLIEVNDANDMMTLVLSHMLADQGYPADAQQIPLRYHTLQMATLPEVAPTQAAVEGESAIGINRSNQDVSELAVKPIHAYSERSESDREANLMERIFEATQSSDEQLAGDPMTELYASDRPRLDHTTPLLRIGPDDGEAALGARGTDRVSQPRAEAHASLIADFVIDDELTLESSNVAAGILMSRCDRAVDSPERENDTGVGAS</sequence>
<name>A0ACC4DHF2_PURLI</name>
<reference evidence="1" key="1">
    <citation type="submission" date="2024-12" db="EMBL/GenBank/DDBJ databases">
        <title>Comparative genomics and development of molecular markers within Purpureocillium lilacinum and among Purpureocillium species.</title>
        <authorList>
            <person name="Yeh Z.-Y."/>
            <person name="Ni N.-T."/>
            <person name="Lo P.-H."/>
            <person name="Mushyakhwo K."/>
            <person name="Lin C.-F."/>
            <person name="Nai Y.-S."/>
        </authorList>
    </citation>
    <scope>NUCLEOTIDE SEQUENCE</scope>
    <source>
        <strain evidence="1">NCHU-NPUST-175</strain>
    </source>
</reference>
<protein>
    <submittedName>
        <fullName evidence="1">Uncharacterized protein</fullName>
    </submittedName>
</protein>
<proteinExistence type="predicted"/>
<organism evidence="1 2">
    <name type="scientific">Purpureocillium lilacinum</name>
    <name type="common">Paecilomyces lilacinus</name>
    <dbReference type="NCBI Taxonomy" id="33203"/>
    <lineage>
        <taxon>Eukaryota</taxon>
        <taxon>Fungi</taxon>
        <taxon>Dikarya</taxon>
        <taxon>Ascomycota</taxon>
        <taxon>Pezizomycotina</taxon>
        <taxon>Sordariomycetes</taxon>
        <taxon>Hypocreomycetidae</taxon>
        <taxon>Hypocreales</taxon>
        <taxon>Ophiocordycipitaceae</taxon>
        <taxon>Purpureocillium</taxon>
    </lineage>
</organism>
<evidence type="ECO:0000313" key="1">
    <source>
        <dbReference type="EMBL" id="KAL3955831.1"/>
    </source>
</evidence>
<comment type="caution">
    <text evidence="1">The sequence shown here is derived from an EMBL/GenBank/DDBJ whole genome shotgun (WGS) entry which is preliminary data.</text>
</comment>
<keyword evidence="2" id="KW-1185">Reference proteome</keyword>
<dbReference type="EMBL" id="JBGNUJ010000009">
    <property type="protein sequence ID" value="KAL3955831.1"/>
    <property type="molecule type" value="Genomic_DNA"/>
</dbReference>
<evidence type="ECO:0000313" key="2">
    <source>
        <dbReference type="Proteomes" id="UP001638806"/>
    </source>
</evidence>
<dbReference type="Proteomes" id="UP001638806">
    <property type="component" value="Unassembled WGS sequence"/>
</dbReference>